<dbReference type="AlphaFoldDB" id="A0A097ENS9"/>
<dbReference type="HOGENOM" id="CLU_986099_0_0_6"/>
<evidence type="ECO:0000313" key="2">
    <source>
        <dbReference type="EMBL" id="AIT09223.1"/>
    </source>
</evidence>
<dbReference type="eggNOG" id="ENOG503455G">
    <property type="taxonomic scope" value="Bacteria"/>
</dbReference>
<feature type="coiled-coil region" evidence="1">
    <location>
        <begin position="127"/>
        <end position="161"/>
    </location>
</feature>
<dbReference type="KEGG" id="frf:LO80_04030"/>
<dbReference type="OrthoDB" id="5622418at2"/>
<organism evidence="2 3">
    <name type="scientific">Candidatus Francisella endociliophora</name>
    <dbReference type="NCBI Taxonomy" id="653937"/>
    <lineage>
        <taxon>Bacteria</taxon>
        <taxon>Pseudomonadati</taxon>
        <taxon>Pseudomonadota</taxon>
        <taxon>Gammaproteobacteria</taxon>
        <taxon>Thiotrichales</taxon>
        <taxon>Francisellaceae</taxon>
        <taxon>Francisella</taxon>
    </lineage>
</organism>
<protein>
    <submittedName>
        <fullName evidence="2">Uncharacterized protein</fullName>
    </submittedName>
</protein>
<dbReference type="STRING" id="1547445.LO80_04030"/>
<dbReference type="RefSeq" id="WP_040008800.1">
    <property type="nucleotide sequence ID" value="NZ_CP009574.1"/>
</dbReference>
<reference evidence="2 3" key="1">
    <citation type="submission" date="2014-10" db="EMBL/GenBank/DDBJ databases">
        <title>Whole genome sequence of Francisella endociliophora strain FSC1006, isolated from a laboratory culture of the marine ciliate Euplotes raikovi.</title>
        <authorList>
            <person name="Granberg M."/>
            <person name="Backman S."/>
            <person name="Lundmark E."/>
            <person name="Nilsson E."/>
            <person name="Karlsson E."/>
            <person name="Thelaus J."/>
            <person name="Ohrman C."/>
            <person name="Larkeryd A."/>
            <person name="Stenberg P."/>
        </authorList>
    </citation>
    <scope>NUCLEOTIDE SEQUENCE [LARGE SCALE GENOMIC DNA]</scope>
    <source>
        <strain evidence="2 3">FSC1006</strain>
    </source>
</reference>
<accession>A0A097ENS9</accession>
<dbReference type="Proteomes" id="UP000029672">
    <property type="component" value="Chromosome"/>
</dbReference>
<evidence type="ECO:0000256" key="1">
    <source>
        <dbReference type="SAM" id="Coils"/>
    </source>
</evidence>
<evidence type="ECO:0000313" key="3">
    <source>
        <dbReference type="Proteomes" id="UP000029672"/>
    </source>
</evidence>
<name>A0A097ENS9_9GAMM</name>
<sequence length="287" mass="33453">MSKQVTQKLVNQKCDLLKSQNEEITVNKIRKLIGNGVSIIDLVEKVTLYKDDRKQALAVAENEVEQISKPNHDELLETIKTTLKSFAVDKNDITYTLRNNLKTHIDKEVADKTSKLKQKQVELSNRNDSLEISNLTLEKRYKELLEKFSQLKEDLHQLKQDFNNRTIKQLNKEDEEASLLDIEEFTSFSEQLRKYNKDPSVAVYDANKRTILIKFPATSALTAECRKGRSSFLNAITTFDFTNKVWELRGYNLKTVDYLKRKGFVFSRELETIVYMFKQRQAQQSNN</sequence>
<proteinExistence type="predicted"/>
<dbReference type="EMBL" id="CP009574">
    <property type="protein sequence ID" value="AIT09223.1"/>
    <property type="molecule type" value="Genomic_DNA"/>
</dbReference>
<keyword evidence="3" id="KW-1185">Reference proteome</keyword>
<keyword evidence="1" id="KW-0175">Coiled coil</keyword>
<gene>
    <name evidence="2" type="ORF">LO80_04030</name>
</gene>